<dbReference type="EMBL" id="CP113089">
    <property type="protein sequence ID" value="WAB81883.1"/>
    <property type="molecule type" value="Genomic_DNA"/>
</dbReference>
<evidence type="ECO:0000313" key="6">
    <source>
        <dbReference type="Proteomes" id="UP001164706"/>
    </source>
</evidence>
<protein>
    <submittedName>
        <fullName evidence="5">Glycosyltransferase</fullName>
        <ecNumber evidence="5">2.4.-.-</ecNumber>
    </submittedName>
</protein>
<evidence type="ECO:0000256" key="2">
    <source>
        <dbReference type="ARBA" id="ARBA00022676"/>
    </source>
</evidence>
<dbReference type="InterPro" id="IPR001173">
    <property type="entry name" value="Glyco_trans_2-like"/>
</dbReference>
<comment type="similarity">
    <text evidence="1">Belongs to the glycosyltransferase 2 family.</text>
</comment>
<evidence type="ECO:0000256" key="3">
    <source>
        <dbReference type="ARBA" id="ARBA00022679"/>
    </source>
</evidence>
<organism evidence="5 6">
    <name type="scientific">Microcella daejeonensis</name>
    <dbReference type="NCBI Taxonomy" id="2994971"/>
    <lineage>
        <taxon>Bacteria</taxon>
        <taxon>Bacillati</taxon>
        <taxon>Actinomycetota</taxon>
        <taxon>Actinomycetes</taxon>
        <taxon>Micrococcales</taxon>
        <taxon>Microbacteriaceae</taxon>
        <taxon>Microcella</taxon>
    </lineage>
</organism>
<accession>A0A9E8MLL9</accession>
<evidence type="ECO:0000259" key="4">
    <source>
        <dbReference type="Pfam" id="PF00535"/>
    </source>
</evidence>
<keyword evidence="2 5" id="KW-0328">Glycosyltransferase</keyword>
<proteinExistence type="inferred from homology"/>
<feature type="domain" description="Glycosyltransferase 2-like" evidence="4">
    <location>
        <begin position="27"/>
        <end position="169"/>
    </location>
</feature>
<name>A0A9E8MLL9_9MICO</name>
<dbReference type="Proteomes" id="UP001164706">
    <property type="component" value="Chromosome"/>
</dbReference>
<gene>
    <name evidence="5" type="ORF">OVN18_02350</name>
</gene>
<evidence type="ECO:0000256" key="1">
    <source>
        <dbReference type="ARBA" id="ARBA00006739"/>
    </source>
</evidence>
<reference evidence="5" key="1">
    <citation type="submission" date="2022-11" db="EMBL/GenBank/DDBJ databases">
        <title>Description of Microcella daejonensis nov. sp, isolated from riverside soil.</title>
        <authorList>
            <person name="Molina K.M."/>
            <person name="Kim S.B."/>
        </authorList>
    </citation>
    <scope>NUCLEOTIDE SEQUENCE</scope>
    <source>
        <strain evidence="5">MMS21-STM12</strain>
    </source>
</reference>
<dbReference type="PANTHER" id="PTHR43685:SF5">
    <property type="entry name" value="GLYCOSYLTRANSFERASE EPSE-RELATED"/>
    <property type="match status" value="1"/>
</dbReference>
<dbReference type="SUPFAM" id="SSF53448">
    <property type="entry name" value="Nucleotide-diphospho-sugar transferases"/>
    <property type="match status" value="1"/>
</dbReference>
<evidence type="ECO:0000313" key="5">
    <source>
        <dbReference type="EMBL" id="WAB81883.1"/>
    </source>
</evidence>
<dbReference type="RefSeq" id="WP_267781684.1">
    <property type="nucleotide sequence ID" value="NZ_CP113089.1"/>
</dbReference>
<dbReference type="EC" id="2.4.-.-" evidence="5"/>
<dbReference type="KEGG" id="mdb:OVN18_02350"/>
<dbReference type="InterPro" id="IPR029044">
    <property type="entry name" value="Nucleotide-diphossugar_trans"/>
</dbReference>
<dbReference type="Gene3D" id="3.90.550.10">
    <property type="entry name" value="Spore Coat Polysaccharide Biosynthesis Protein SpsA, Chain A"/>
    <property type="match status" value="1"/>
</dbReference>
<dbReference type="AlphaFoldDB" id="A0A9E8MLL9"/>
<keyword evidence="6" id="KW-1185">Reference proteome</keyword>
<sequence>MTALPFSLLLPVYGGDRADHFAKAFRSSVQEQTRPPAQVVIVQDGPVDEALESAIRHAVAESAVPVEHLALPANVGLADALTQGLARCEHDIVARMDADDISLPARFERQLPLIEGGLDLVGTGMYEFLDDVGTIVGSRIPRTDPAEIVAYSRFHDPFSHPTVVYRRSAVRDAGGYQPLGLMEDYWLFARMIAAGAAVGNVAEPLVMYRVGEGAYARRGGIEQWRSERALQIAFRRIGFTTRAQFARNLLVRGVYRFVPERVRRVAYRRLIARPPR</sequence>
<keyword evidence="3 5" id="KW-0808">Transferase</keyword>
<dbReference type="Pfam" id="PF00535">
    <property type="entry name" value="Glycos_transf_2"/>
    <property type="match status" value="1"/>
</dbReference>
<dbReference type="PANTHER" id="PTHR43685">
    <property type="entry name" value="GLYCOSYLTRANSFERASE"/>
    <property type="match status" value="1"/>
</dbReference>
<dbReference type="InterPro" id="IPR050834">
    <property type="entry name" value="Glycosyltransf_2"/>
</dbReference>
<dbReference type="GO" id="GO:0016757">
    <property type="term" value="F:glycosyltransferase activity"/>
    <property type="evidence" value="ECO:0007669"/>
    <property type="project" value="UniProtKB-KW"/>
</dbReference>